<evidence type="ECO:0000256" key="1">
    <source>
        <dbReference type="ARBA" id="ARBA00004429"/>
    </source>
</evidence>
<evidence type="ECO:0000256" key="9">
    <source>
        <dbReference type="ARBA" id="ARBA00022989"/>
    </source>
</evidence>
<evidence type="ECO:0000256" key="11">
    <source>
        <dbReference type="ARBA" id="ARBA00023136"/>
    </source>
</evidence>
<proteinExistence type="inferred from homology"/>
<evidence type="ECO:0000256" key="3">
    <source>
        <dbReference type="ARBA" id="ARBA00019439"/>
    </source>
</evidence>
<evidence type="ECO:0000256" key="5">
    <source>
        <dbReference type="ARBA" id="ARBA00022475"/>
    </source>
</evidence>
<dbReference type="InterPro" id="IPR002523">
    <property type="entry name" value="MgTranspt_CorA/ZnTranspt_ZntB"/>
</dbReference>
<dbReference type="SUPFAM" id="SSF144083">
    <property type="entry name" value="Magnesium transport protein CorA, transmembrane region"/>
    <property type="match status" value="1"/>
</dbReference>
<dbReference type="RefSeq" id="WP_094301569.1">
    <property type="nucleotide sequence ID" value="NZ_NOWT01000001.1"/>
</dbReference>
<feature type="transmembrane region" description="Helical" evidence="13">
    <location>
        <begin position="280"/>
        <end position="300"/>
    </location>
</feature>
<protein>
    <recommendedName>
        <fullName evidence="3">Magnesium transport protein CorA</fullName>
    </recommendedName>
</protein>
<comment type="subcellular location">
    <subcellularLocation>
        <location evidence="1">Cell inner membrane</location>
        <topology evidence="1">Multi-pass membrane protein</topology>
    </subcellularLocation>
</comment>
<dbReference type="Pfam" id="PF01544">
    <property type="entry name" value="CorA"/>
    <property type="match status" value="2"/>
</dbReference>
<dbReference type="PANTHER" id="PTHR47685">
    <property type="entry name" value="MAGNESIUM TRANSPORT PROTEIN CORA"/>
    <property type="match status" value="1"/>
</dbReference>
<evidence type="ECO:0000256" key="4">
    <source>
        <dbReference type="ARBA" id="ARBA00022448"/>
    </source>
</evidence>
<dbReference type="Proteomes" id="UP000215367">
    <property type="component" value="Unassembled WGS sequence"/>
</dbReference>
<keyword evidence="8" id="KW-0460">Magnesium</keyword>
<evidence type="ECO:0000256" key="13">
    <source>
        <dbReference type="SAM" id="Phobius"/>
    </source>
</evidence>
<evidence type="ECO:0000256" key="2">
    <source>
        <dbReference type="ARBA" id="ARBA00009765"/>
    </source>
</evidence>
<dbReference type="GO" id="GO:0015095">
    <property type="term" value="F:magnesium ion transmembrane transporter activity"/>
    <property type="evidence" value="ECO:0007669"/>
    <property type="project" value="TreeGrafter"/>
</dbReference>
<evidence type="ECO:0000313" key="14">
    <source>
        <dbReference type="EMBL" id="OYD86318.1"/>
    </source>
</evidence>
<reference evidence="14 15" key="1">
    <citation type="submission" date="2017-07" db="EMBL/GenBank/DDBJ databases">
        <title>Whole genome sequence of Azospirillum brasilense 2A1, a potential biofertilizer strain.</title>
        <authorList>
            <person name="Fontana C.A."/>
            <person name="Toffoli L.M."/>
            <person name="Salazar S.M."/>
            <person name="Puglisi E."/>
            <person name="Pedraza R."/>
            <person name="Bassi D."/>
            <person name="Cocconcelli P.S."/>
        </authorList>
    </citation>
    <scope>NUCLEOTIDE SEQUENCE [LARGE SCALE GENOMIC DNA]</scope>
    <source>
        <strain evidence="14 15">2A1</strain>
    </source>
</reference>
<evidence type="ECO:0000313" key="15">
    <source>
        <dbReference type="Proteomes" id="UP000215367"/>
    </source>
</evidence>
<evidence type="ECO:0000256" key="10">
    <source>
        <dbReference type="ARBA" id="ARBA00023065"/>
    </source>
</evidence>
<dbReference type="GO" id="GO:0015099">
    <property type="term" value="F:nickel cation transmembrane transporter activity"/>
    <property type="evidence" value="ECO:0007669"/>
    <property type="project" value="TreeGrafter"/>
</dbReference>
<accession>A0A235HKE4</accession>
<comment type="caution">
    <text evidence="14">The sequence shown here is derived from an EMBL/GenBank/DDBJ whole genome shotgun (WGS) entry which is preliminary data.</text>
</comment>
<keyword evidence="9 13" id="KW-1133">Transmembrane helix</keyword>
<keyword evidence="11 13" id="KW-0472">Membrane</keyword>
<dbReference type="PANTHER" id="PTHR47685:SF1">
    <property type="entry name" value="MAGNESIUM TRANSPORT PROTEIN CORA"/>
    <property type="match status" value="1"/>
</dbReference>
<sequence length="338" mass="36677">MITVHARVGGRVVEQPLALGEPLPPNTVWIDLLRPDEAERAHVGAVTGCDLPTREEMKEIEASSQLYTEGEAVYLTSSVIARADSPMPEQGEVTFVLTPRHMITVRFTEPRSVATFAARTSRQPELLASAEDALLGILDAVIDRVADVLELIGARIDGLSARIFTDSLNSGGFGGSGSGGSGRAAKKPDELQDVLRGIGRAGDLTHKVRDSLAGLDRLVAFLSSVAAGRLTKEQKVALKTLTRDLRSLNEHAGFLAHEANFLLDATLGLINIEQNAIIKIFSVVSVALMPPTLIASAYGMNFHHMPELDWDFGYPMAIVMMVLSAVVPLWYFRRRGWL</sequence>
<dbReference type="FunFam" id="1.20.58.340:FF:000001">
    <property type="entry name" value="Magnesium transport protein CorA"/>
    <property type="match status" value="1"/>
</dbReference>
<dbReference type="EMBL" id="NOWT01000001">
    <property type="protein sequence ID" value="OYD86318.1"/>
    <property type="molecule type" value="Genomic_DNA"/>
</dbReference>
<feature type="transmembrane region" description="Helical" evidence="13">
    <location>
        <begin position="312"/>
        <end position="332"/>
    </location>
</feature>
<dbReference type="Gene3D" id="3.30.460.20">
    <property type="entry name" value="CorA soluble domain-like"/>
    <property type="match status" value="1"/>
</dbReference>
<dbReference type="GO" id="GO:0005886">
    <property type="term" value="C:plasma membrane"/>
    <property type="evidence" value="ECO:0007669"/>
    <property type="project" value="UniProtKB-SubCell"/>
</dbReference>
<evidence type="ECO:0000256" key="7">
    <source>
        <dbReference type="ARBA" id="ARBA00022692"/>
    </source>
</evidence>
<dbReference type="SUPFAM" id="SSF143865">
    <property type="entry name" value="CorA soluble domain-like"/>
    <property type="match status" value="1"/>
</dbReference>
<dbReference type="CDD" id="cd12837">
    <property type="entry name" value="EcCorA-like_u1"/>
    <property type="match status" value="1"/>
</dbReference>
<organism evidence="14 15">
    <name type="scientific">Azospirillum brasilense</name>
    <dbReference type="NCBI Taxonomy" id="192"/>
    <lineage>
        <taxon>Bacteria</taxon>
        <taxon>Pseudomonadati</taxon>
        <taxon>Pseudomonadota</taxon>
        <taxon>Alphaproteobacteria</taxon>
        <taxon>Rhodospirillales</taxon>
        <taxon>Azospirillaceae</taxon>
        <taxon>Azospirillum</taxon>
    </lineage>
</organism>
<dbReference type="GO" id="GO:0015087">
    <property type="term" value="F:cobalt ion transmembrane transporter activity"/>
    <property type="evidence" value="ECO:0007669"/>
    <property type="project" value="TreeGrafter"/>
</dbReference>
<evidence type="ECO:0000256" key="12">
    <source>
        <dbReference type="ARBA" id="ARBA00034269"/>
    </source>
</evidence>
<evidence type="ECO:0000256" key="6">
    <source>
        <dbReference type="ARBA" id="ARBA00022519"/>
    </source>
</evidence>
<comment type="similarity">
    <text evidence="2">Belongs to the CorA metal ion transporter (MIT) (TC 1.A.35) family.</text>
</comment>
<keyword evidence="7 13" id="KW-0812">Transmembrane</keyword>
<keyword evidence="6" id="KW-0997">Cell inner membrane</keyword>
<dbReference type="Gene3D" id="1.20.58.340">
    <property type="entry name" value="Magnesium transport protein CorA, transmembrane region"/>
    <property type="match status" value="2"/>
</dbReference>
<dbReference type="InterPro" id="IPR045863">
    <property type="entry name" value="CorA_TM1_TM2"/>
</dbReference>
<dbReference type="InterPro" id="IPR050829">
    <property type="entry name" value="CorA_MIT"/>
</dbReference>
<name>A0A235HKE4_AZOBR</name>
<evidence type="ECO:0000256" key="8">
    <source>
        <dbReference type="ARBA" id="ARBA00022842"/>
    </source>
</evidence>
<keyword evidence="10" id="KW-0406">Ion transport</keyword>
<dbReference type="AlphaFoldDB" id="A0A235HKE4"/>
<keyword evidence="5" id="KW-1003">Cell membrane</keyword>
<gene>
    <name evidence="14" type="ORF">CHT98_01775</name>
</gene>
<dbReference type="InterPro" id="IPR045861">
    <property type="entry name" value="CorA_cytoplasmic_dom"/>
</dbReference>
<comment type="catalytic activity">
    <reaction evidence="12">
        <text>Mg(2+)(in) = Mg(2+)(out)</text>
        <dbReference type="Rhea" id="RHEA:29827"/>
        <dbReference type="ChEBI" id="CHEBI:18420"/>
    </reaction>
</comment>
<keyword evidence="4" id="KW-0813">Transport</keyword>